<reference evidence="1" key="1">
    <citation type="journal article" date="2023" name="Mol. Phylogenet. Evol.">
        <title>Genome-scale phylogeny and comparative genomics of the fungal order Sordariales.</title>
        <authorList>
            <person name="Hensen N."/>
            <person name="Bonometti L."/>
            <person name="Westerberg I."/>
            <person name="Brannstrom I.O."/>
            <person name="Guillou S."/>
            <person name="Cros-Aarteil S."/>
            <person name="Calhoun S."/>
            <person name="Haridas S."/>
            <person name="Kuo A."/>
            <person name="Mondo S."/>
            <person name="Pangilinan J."/>
            <person name="Riley R."/>
            <person name="LaButti K."/>
            <person name="Andreopoulos B."/>
            <person name="Lipzen A."/>
            <person name="Chen C."/>
            <person name="Yan M."/>
            <person name="Daum C."/>
            <person name="Ng V."/>
            <person name="Clum A."/>
            <person name="Steindorff A."/>
            <person name="Ohm R.A."/>
            <person name="Martin F."/>
            <person name="Silar P."/>
            <person name="Natvig D.O."/>
            <person name="Lalanne C."/>
            <person name="Gautier V."/>
            <person name="Ament-Velasquez S.L."/>
            <person name="Kruys A."/>
            <person name="Hutchinson M.I."/>
            <person name="Powell A.J."/>
            <person name="Barry K."/>
            <person name="Miller A.N."/>
            <person name="Grigoriev I.V."/>
            <person name="Debuchy R."/>
            <person name="Gladieux P."/>
            <person name="Hiltunen Thoren M."/>
            <person name="Johannesson H."/>
        </authorList>
    </citation>
    <scope>NUCLEOTIDE SEQUENCE</scope>
    <source>
        <strain evidence="1">CBS 359.72</strain>
    </source>
</reference>
<reference evidence="1" key="2">
    <citation type="submission" date="2023-05" db="EMBL/GenBank/DDBJ databases">
        <authorList>
            <consortium name="Lawrence Berkeley National Laboratory"/>
            <person name="Steindorff A."/>
            <person name="Hensen N."/>
            <person name="Bonometti L."/>
            <person name="Westerberg I."/>
            <person name="Brannstrom I.O."/>
            <person name="Guillou S."/>
            <person name="Cros-Aarteil S."/>
            <person name="Calhoun S."/>
            <person name="Haridas S."/>
            <person name="Kuo A."/>
            <person name="Mondo S."/>
            <person name="Pangilinan J."/>
            <person name="Riley R."/>
            <person name="Labutti K."/>
            <person name="Andreopoulos B."/>
            <person name="Lipzen A."/>
            <person name="Chen C."/>
            <person name="Yanf M."/>
            <person name="Daum C."/>
            <person name="Ng V."/>
            <person name="Clum A."/>
            <person name="Ohm R."/>
            <person name="Martin F."/>
            <person name="Silar P."/>
            <person name="Natvig D."/>
            <person name="Lalanne C."/>
            <person name="Gautier V."/>
            <person name="Ament-Velasquez S.L."/>
            <person name="Kruys A."/>
            <person name="Hutchinson M.I."/>
            <person name="Powell A.J."/>
            <person name="Barry K."/>
            <person name="Miller A.N."/>
            <person name="Grigoriev I.V."/>
            <person name="Debuchy R."/>
            <person name="Gladieux P."/>
            <person name="Thoren M.H."/>
            <person name="Johannesson H."/>
        </authorList>
    </citation>
    <scope>NUCLEOTIDE SEQUENCE</scope>
    <source>
        <strain evidence="1">CBS 359.72</strain>
    </source>
</reference>
<sequence>MQEDERDRRLAALGLVLYTPDSVLICRLCGYALQPKSDCVIRHLADKHAIPKHMRDGLARFIRSLHLPDPNTLPLRPDWSPAHPDLASHVGVACRHCTYRTTSADLITRHLAKAHDRRRQGKKRDWLYDEVIQGVPELALQTNWIRRTGWLETFDRANRGVLVRLAQLPCLEGGDLRLNAPRPLRGYGTAYRYFDPFLAP</sequence>
<dbReference type="InterPro" id="IPR022698">
    <property type="entry name" value="OrsD"/>
</dbReference>
<gene>
    <name evidence="1" type="ORF">C7999DRAFT_44957</name>
</gene>
<name>A0AAN7CJC9_9PEZI</name>
<dbReference type="AlphaFoldDB" id="A0AAN7CJC9"/>
<evidence type="ECO:0000313" key="1">
    <source>
        <dbReference type="EMBL" id="KAK4243174.1"/>
    </source>
</evidence>
<dbReference type="Pfam" id="PF12013">
    <property type="entry name" value="OrsD"/>
    <property type="match status" value="1"/>
</dbReference>
<keyword evidence="2" id="KW-1185">Reference proteome</keyword>
<evidence type="ECO:0000313" key="2">
    <source>
        <dbReference type="Proteomes" id="UP001303647"/>
    </source>
</evidence>
<accession>A0AAN7CJC9</accession>
<comment type="caution">
    <text evidence="1">The sequence shown here is derived from an EMBL/GenBank/DDBJ whole genome shotgun (WGS) entry which is preliminary data.</text>
</comment>
<organism evidence="1 2">
    <name type="scientific">Corynascus novoguineensis</name>
    <dbReference type="NCBI Taxonomy" id="1126955"/>
    <lineage>
        <taxon>Eukaryota</taxon>
        <taxon>Fungi</taxon>
        <taxon>Dikarya</taxon>
        <taxon>Ascomycota</taxon>
        <taxon>Pezizomycotina</taxon>
        <taxon>Sordariomycetes</taxon>
        <taxon>Sordariomycetidae</taxon>
        <taxon>Sordariales</taxon>
        <taxon>Chaetomiaceae</taxon>
        <taxon>Corynascus</taxon>
    </lineage>
</organism>
<dbReference type="Proteomes" id="UP001303647">
    <property type="component" value="Unassembled WGS sequence"/>
</dbReference>
<protein>
    <submittedName>
        <fullName evidence="1">Uncharacterized protein</fullName>
    </submittedName>
</protein>
<dbReference type="EMBL" id="MU857858">
    <property type="protein sequence ID" value="KAK4243174.1"/>
    <property type="molecule type" value="Genomic_DNA"/>
</dbReference>
<proteinExistence type="predicted"/>